<name>A0ABP9DI03_9BACT</name>
<dbReference type="Proteomes" id="UP001500298">
    <property type="component" value="Unassembled WGS sequence"/>
</dbReference>
<reference evidence="3" key="1">
    <citation type="journal article" date="2019" name="Int. J. Syst. Evol. Microbiol.">
        <title>The Global Catalogue of Microorganisms (GCM) 10K type strain sequencing project: providing services to taxonomists for standard genome sequencing and annotation.</title>
        <authorList>
            <consortium name="The Broad Institute Genomics Platform"/>
            <consortium name="The Broad Institute Genome Sequencing Center for Infectious Disease"/>
            <person name="Wu L."/>
            <person name="Ma J."/>
        </authorList>
    </citation>
    <scope>NUCLEOTIDE SEQUENCE [LARGE SCALE GENOMIC DNA]</scope>
    <source>
        <strain evidence="3">JCM 18326</strain>
    </source>
</reference>
<protein>
    <recommendedName>
        <fullName evidence="1">Fibrobacter succinogenes major paralogous domain-containing protein</fullName>
    </recommendedName>
</protein>
<gene>
    <name evidence="2" type="ORF">GCM10023331_34830</name>
</gene>
<accession>A0ABP9DI03</accession>
<feature type="domain" description="Fibrobacter succinogenes major paralogous" evidence="1">
    <location>
        <begin position="109"/>
        <end position="301"/>
    </location>
</feature>
<dbReference type="EMBL" id="BAABJX010000055">
    <property type="protein sequence ID" value="GAA4847144.1"/>
    <property type="molecule type" value="Genomic_DNA"/>
</dbReference>
<dbReference type="Pfam" id="PF09603">
    <property type="entry name" value="Fib_succ_major"/>
    <property type="match status" value="1"/>
</dbReference>
<keyword evidence="3" id="KW-1185">Reference proteome</keyword>
<comment type="caution">
    <text evidence="2">The sequence shown here is derived from an EMBL/GenBank/DDBJ whole genome shotgun (WGS) entry which is preliminary data.</text>
</comment>
<evidence type="ECO:0000313" key="2">
    <source>
        <dbReference type="EMBL" id="GAA4847144.1"/>
    </source>
</evidence>
<dbReference type="NCBIfam" id="TIGR02145">
    <property type="entry name" value="Fib_succ_major"/>
    <property type="match status" value="1"/>
</dbReference>
<proteinExistence type="predicted"/>
<dbReference type="InterPro" id="IPR011871">
    <property type="entry name" value="Fib_succ_major"/>
</dbReference>
<evidence type="ECO:0000259" key="1">
    <source>
        <dbReference type="Pfam" id="PF09603"/>
    </source>
</evidence>
<sequence>MSSELLSVGSHIVTLKSQIENKEQQIISDLGVCWSSSPNPTISDHTANNGIYEEDYVYTVIESPEIQPNSTYYIRAYLITGENVIYGNEIAFTSTETVTDVDGNVYPTVKIGEQLWMMENLKTTKLNDGTPIESLNYNSEWRKADIAFSWYNYNKAYGILYGALYNGKAIQSNKLAPEGWHVPTTDEWNILIEQLGGEQMASKYLKSHRDVAYDTDISPTHNYNLNSSGFSARMGGSSAPRLGTFKEVKQAGYWWASDMTITKEDKLLHYFWMLNGNSVVFQSGASENSSSMVYFSVRCVKN</sequence>
<organism evidence="2 3">
    <name type="scientific">Algivirga pacifica</name>
    <dbReference type="NCBI Taxonomy" id="1162670"/>
    <lineage>
        <taxon>Bacteria</taxon>
        <taxon>Pseudomonadati</taxon>
        <taxon>Bacteroidota</taxon>
        <taxon>Cytophagia</taxon>
        <taxon>Cytophagales</taxon>
        <taxon>Flammeovirgaceae</taxon>
        <taxon>Algivirga</taxon>
    </lineage>
</organism>
<evidence type="ECO:0000313" key="3">
    <source>
        <dbReference type="Proteomes" id="UP001500298"/>
    </source>
</evidence>